<name>A0ABR2CD48_9ROSI</name>
<feature type="region of interest" description="Disordered" evidence="1">
    <location>
        <begin position="166"/>
        <end position="192"/>
    </location>
</feature>
<dbReference type="InterPro" id="IPR032675">
    <property type="entry name" value="LRR_dom_sf"/>
</dbReference>
<dbReference type="Gene3D" id="3.80.10.10">
    <property type="entry name" value="Ribonuclease Inhibitor"/>
    <property type="match status" value="1"/>
</dbReference>
<keyword evidence="3" id="KW-1185">Reference proteome</keyword>
<sequence length="192" mass="20786">MALIMGTLELNDTVRIGQRVFDIYINDEKKEENFDTAAGSNYREVRPRDQETDHDDGDPCLLEPWQGMACNSINGSTVITDLDISNNELEGSLPDSLISLHHLSTLYYGCNYQLDNDLPSTLNISKLTTESGACPRKLRGRAKGIVIGSAVVTLALGTIVWKGTSKHSKATSGSNRFSIALPPPSTASEAAS</sequence>
<dbReference type="SUPFAM" id="SSF52058">
    <property type="entry name" value="L domain-like"/>
    <property type="match status" value="1"/>
</dbReference>
<evidence type="ECO:0000256" key="1">
    <source>
        <dbReference type="SAM" id="MobiDB-lite"/>
    </source>
</evidence>
<dbReference type="EMBL" id="JBBPBM010000055">
    <property type="protein sequence ID" value="KAK8517424.1"/>
    <property type="molecule type" value="Genomic_DNA"/>
</dbReference>
<accession>A0ABR2CD48</accession>
<protein>
    <submittedName>
        <fullName evidence="2">Uncharacterized protein</fullName>
    </submittedName>
</protein>
<dbReference type="Proteomes" id="UP001472677">
    <property type="component" value="Unassembled WGS sequence"/>
</dbReference>
<gene>
    <name evidence="2" type="ORF">V6N12_016276</name>
</gene>
<reference evidence="2 3" key="1">
    <citation type="journal article" date="2024" name="G3 (Bethesda)">
        <title>Genome assembly of Hibiscus sabdariffa L. provides insights into metabolisms of medicinal natural products.</title>
        <authorList>
            <person name="Kim T."/>
        </authorList>
    </citation>
    <scope>NUCLEOTIDE SEQUENCE [LARGE SCALE GENOMIC DNA]</scope>
    <source>
        <strain evidence="2">TK-2024</strain>
        <tissue evidence="2">Old leaves</tissue>
    </source>
</reference>
<evidence type="ECO:0000313" key="2">
    <source>
        <dbReference type="EMBL" id="KAK8517424.1"/>
    </source>
</evidence>
<proteinExistence type="predicted"/>
<organism evidence="2 3">
    <name type="scientific">Hibiscus sabdariffa</name>
    <name type="common">roselle</name>
    <dbReference type="NCBI Taxonomy" id="183260"/>
    <lineage>
        <taxon>Eukaryota</taxon>
        <taxon>Viridiplantae</taxon>
        <taxon>Streptophyta</taxon>
        <taxon>Embryophyta</taxon>
        <taxon>Tracheophyta</taxon>
        <taxon>Spermatophyta</taxon>
        <taxon>Magnoliopsida</taxon>
        <taxon>eudicotyledons</taxon>
        <taxon>Gunneridae</taxon>
        <taxon>Pentapetalae</taxon>
        <taxon>rosids</taxon>
        <taxon>malvids</taxon>
        <taxon>Malvales</taxon>
        <taxon>Malvaceae</taxon>
        <taxon>Malvoideae</taxon>
        <taxon>Hibiscus</taxon>
    </lineage>
</organism>
<feature type="region of interest" description="Disordered" evidence="1">
    <location>
        <begin position="35"/>
        <end position="58"/>
    </location>
</feature>
<comment type="caution">
    <text evidence="2">The sequence shown here is derived from an EMBL/GenBank/DDBJ whole genome shotgun (WGS) entry which is preliminary data.</text>
</comment>
<evidence type="ECO:0000313" key="3">
    <source>
        <dbReference type="Proteomes" id="UP001472677"/>
    </source>
</evidence>